<evidence type="ECO:0000256" key="1">
    <source>
        <dbReference type="ARBA" id="ARBA00022737"/>
    </source>
</evidence>
<keyword evidence="8" id="KW-1185">Reference proteome</keyword>
<dbReference type="OrthoDB" id="10251692at2759"/>
<feature type="compositionally biased region" description="Polar residues" evidence="4">
    <location>
        <begin position="18"/>
        <end position="32"/>
    </location>
</feature>
<dbReference type="KEGG" id="dpa:109544336"/>
<evidence type="ECO:0000313" key="9">
    <source>
        <dbReference type="Proteomes" id="UP000030742"/>
    </source>
</evidence>
<dbReference type="Proteomes" id="UP000030742">
    <property type="component" value="Unassembled WGS sequence"/>
</dbReference>
<dbReference type="HOGENOM" id="CLU_000134_23_1_1"/>
<feature type="repeat" description="ANK" evidence="3">
    <location>
        <begin position="136"/>
        <end position="168"/>
    </location>
</feature>
<gene>
    <name evidence="7" type="primary">109544336</name>
    <name evidence="6" type="ORF">D910_06300</name>
</gene>
<accession>J3JXS4</accession>
<dbReference type="PRINTS" id="PR01415">
    <property type="entry name" value="ANKYRIN"/>
</dbReference>
<dbReference type="AlphaFoldDB" id="J3JXS4"/>
<dbReference type="SUPFAM" id="SSF48403">
    <property type="entry name" value="Ankyrin repeat"/>
    <property type="match status" value="1"/>
</dbReference>
<protein>
    <submittedName>
        <fullName evidence="5 7">Uncharacterized protein</fullName>
    </submittedName>
</protein>
<evidence type="ECO:0000313" key="6">
    <source>
        <dbReference type="EMBL" id="ERL88922.1"/>
    </source>
</evidence>
<feature type="repeat" description="ANK" evidence="3">
    <location>
        <begin position="103"/>
        <end position="135"/>
    </location>
</feature>
<evidence type="ECO:0000256" key="2">
    <source>
        <dbReference type="ARBA" id="ARBA00023043"/>
    </source>
</evidence>
<reference evidence="5" key="1">
    <citation type="journal article" date="2012" name="Insect Biochem. Mol. Biol.">
        <title>Transcriptome and full-length cDNA resources for the mountain pine beetle, Dendroctonus ponderosae Hopkins, a major insect pest of pine forests.</title>
        <authorList>
            <person name="Keeling C.I."/>
            <person name="Henderson H."/>
            <person name="Li M."/>
            <person name="Yuen M."/>
            <person name="Clark E.L."/>
            <person name="Fraser J.D."/>
            <person name="Huber D.P."/>
            <person name="Liao N.Y."/>
            <person name="Roderick Docking T."/>
            <person name="Birol I."/>
            <person name="Chan S.K."/>
            <person name="Taylor G.A."/>
            <person name="Palmquist D."/>
            <person name="Jones S.J."/>
            <person name="Bohlmann J."/>
        </authorList>
    </citation>
    <scope>NUCLEOTIDE SEQUENCE</scope>
    <source>
        <tissue evidence="5">Whole emerged adults</tissue>
    </source>
</reference>
<dbReference type="InterPro" id="IPR002110">
    <property type="entry name" value="Ankyrin_rpt"/>
</dbReference>
<feature type="region of interest" description="Disordered" evidence="4">
    <location>
        <begin position="1"/>
        <end position="35"/>
    </location>
</feature>
<sequence>MDTSPDSAGGDEEGSADASWSPNFTQKWSPQSLHDKNRKSAFQPYKLCSTSSTVLTNLQRGNTQAETLIPQPVELTFHMKAGQGELNSHDILKEPDVDVVDVNGLTALHWSAAYGQYNTVELLVSYNADVNKLGPDEETPLILAASGGHHEVVKLLLSHGAKVDHVDHLCNTALMYAAKGNHPHTCQELLGQGANFGLVNLDDDTALSIAVESNSTSAQVVIENHIIMYMENGQSTKED</sequence>
<dbReference type="PROSITE" id="PS50297">
    <property type="entry name" value="ANK_REP_REGION"/>
    <property type="match status" value="2"/>
</dbReference>
<keyword evidence="1" id="KW-0677">Repeat</keyword>
<evidence type="ECO:0000313" key="5">
    <source>
        <dbReference type="EMBL" id="AEE63006.1"/>
    </source>
</evidence>
<organism evidence="5">
    <name type="scientific">Dendroctonus ponderosae</name>
    <name type="common">Mountain pine beetle</name>
    <dbReference type="NCBI Taxonomy" id="77166"/>
    <lineage>
        <taxon>Eukaryota</taxon>
        <taxon>Metazoa</taxon>
        <taxon>Ecdysozoa</taxon>
        <taxon>Arthropoda</taxon>
        <taxon>Hexapoda</taxon>
        <taxon>Insecta</taxon>
        <taxon>Pterygota</taxon>
        <taxon>Neoptera</taxon>
        <taxon>Endopterygota</taxon>
        <taxon>Coleoptera</taxon>
        <taxon>Polyphaga</taxon>
        <taxon>Cucujiformia</taxon>
        <taxon>Curculionidae</taxon>
        <taxon>Scolytinae</taxon>
        <taxon>Dendroctonus</taxon>
    </lineage>
</organism>
<dbReference type="InterPro" id="IPR036770">
    <property type="entry name" value="Ankyrin_rpt-contain_sf"/>
</dbReference>
<dbReference type="STRING" id="77166.J3JXS4"/>
<reference evidence="7" key="3">
    <citation type="submission" date="2024-08" db="UniProtKB">
        <authorList>
            <consortium name="EnsemblMetazoa"/>
        </authorList>
    </citation>
    <scope>IDENTIFICATION</scope>
</reference>
<dbReference type="SMART" id="SM00248">
    <property type="entry name" value="ANK"/>
    <property type="match status" value="3"/>
</dbReference>
<reference evidence="8 9" key="2">
    <citation type="journal article" date="2013" name="Genome Biol.">
        <title>Draft genome of the mountain pine beetle, Dendroctonus ponderosae Hopkins, a major forest pest.</title>
        <authorList>
            <person name="Keeling C.I."/>
            <person name="Yuen M.M."/>
            <person name="Liao N.Y."/>
            <person name="Docking T.R."/>
            <person name="Chan S.K."/>
            <person name="Taylor G.A."/>
            <person name="Palmquist D.L."/>
            <person name="Jackman S.D."/>
            <person name="Nguyen A."/>
            <person name="Li M."/>
            <person name="Henderson H."/>
            <person name="Janes J.K."/>
            <person name="Zhao Y."/>
            <person name="Pandoh P."/>
            <person name="Moore R."/>
            <person name="Sperling F.A."/>
            <person name="Huber D.P."/>
            <person name="Birol I."/>
            <person name="Jones S.J."/>
            <person name="Bohlmann J."/>
        </authorList>
    </citation>
    <scope>NUCLEOTIDE SEQUENCE</scope>
</reference>
<proteinExistence type="evidence at transcript level"/>
<dbReference type="EnsemblMetazoa" id="XM_019914452.1">
    <property type="protein sequence ID" value="XP_019770011.1"/>
    <property type="gene ID" value="LOC109544336"/>
</dbReference>
<dbReference type="PROSITE" id="PS50088">
    <property type="entry name" value="ANK_REPEAT"/>
    <property type="match status" value="2"/>
</dbReference>
<evidence type="ECO:0000313" key="8">
    <source>
        <dbReference type="Proteomes" id="UP000019118"/>
    </source>
</evidence>
<dbReference type="EMBL" id="KB632114">
    <property type="protein sequence ID" value="ERL88922.1"/>
    <property type="molecule type" value="Genomic_DNA"/>
</dbReference>
<dbReference type="PANTHER" id="PTHR24171">
    <property type="entry name" value="ANKYRIN REPEAT DOMAIN-CONTAINING PROTEIN 39-RELATED"/>
    <property type="match status" value="1"/>
</dbReference>
<evidence type="ECO:0000256" key="4">
    <source>
        <dbReference type="SAM" id="MobiDB-lite"/>
    </source>
</evidence>
<dbReference type="EMBL" id="BT128045">
    <property type="protein sequence ID" value="AEE63006.1"/>
    <property type="molecule type" value="mRNA"/>
</dbReference>
<keyword evidence="2 3" id="KW-0040">ANK repeat</keyword>
<dbReference type="Gene3D" id="1.25.40.20">
    <property type="entry name" value="Ankyrin repeat-containing domain"/>
    <property type="match status" value="1"/>
</dbReference>
<name>J3JXS4_DENPD</name>
<dbReference type="PANTHER" id="PTHR24171:SF10">
    <property type="entry name" value="ANKYRIN REPEAT DOMAIN-CONTAINING PROTEIN 29-LIKE"/>
    <property type="match status" value="1"/>
</dbReference>
<dbReference type="Pfam" id="PF12796">
    <property type="entry name" value="Ank_2"/>
    <property type="match status" value="2"/>
</dbReference>
<evidence type="ECO:0000256" key="3">
    <source>
        <dbReference type="PROSITE-ProRule" id="PRU00023"/>
    </source>
</evidence>
<dbReference type="Proteomes" id="UP000019118">
    <property type="component" value="Unassembled WGS sequence"/>
</dbReference>
<evidence type="ECO:0000313" key="7">
    <source>
        <dbReference type="EnsemblMetazoa" id="XP_019770011.1"/>
    </source>
</evidence>